<comment type="similarity">
    <text evidence="1">Belongs to the thioesterase PaaI family.</text>
</comment>
<protein>
    <submittedName>
        <fullName evidence="4">Thioesterase family protein</fullName>
    </submittedName>
</protein>
<dbReference type="OrthoDB" id="3477511at2"/>
<dbReference type="HOGENOM" id="CLU_089876_8_3_5"/>
<dbReference type="GO" id="GO:0047617">
    <property type="term" value="F:fatty acyl-CoA hydrolase activity"/>
    <property type="evidence" value="ECO:0007669"/>
    <property type="project" value="InterPro"/>
</dbReference>
<dbReference type="Gene3D" id="3.10.129.10">
    <property type="entry name" value="Hotdog Thioesterase"/>
    <property type="match status" value="1"/>
</dbReference>
<keyword evidence="2" id="KW-0378">Hydrolase</keyword>
<sequence length="161" mass="17113">MARSAACATPFSGASEDGADTDLPLVTEGPFAGWRSWSGRDPWETLTGPFYFRREGEVVRCAFRVEPKHLNGLGVIHGGCLMTFADFALFAIAHPLIGTGPAVTVSLHGDFIAAGKEGELVEATGEVTRASRSLVFVRGLLTSGERTLFGFSGIIRRLSGP</sequence>
<dbReference type="InterPro" id="IPR006683">
    <property type="entry name" value="Thioestr_dom"/>
</dbReference>
<gene>
    <name evidence="4" type="ordered locus">RC1_0258</name>
</gene>
<dbReference type="STRING" id="414684.RC1_0258"/>
<dbReference type="RefSeq" id="WP_012565498.1">
    <property type="nucleotide sequence ID" value="NC_011420.2"/>
</dbReference>
<dbReference type="AlphaFoldDB" id="B6IQH1"/>
<evidence type="ECO:0000313" key="5">
    <source>
        <dbReference type="Proteomes" id="UP000001591"/>
    </source>
</evidence>
<dbReference type="CDD" id="cd03443">
    <property type="entry name" value="PaaI_thioesterase"/>
    <property type="match status" value="1"/>
</dbReference>
<dbReference type="SUPFAM" id="SSF54637">
    <property type="entry name" value="Thioesterase/thiol ester dehydrase-isomerase"/>
    <property type="match status" value="1"/>
</dbReference>
<dbReference type="eggNOG" id="COG2050">
    <property type="taxonomic scope" value="Bacteria"/>
</dbReference>
<evidence type="ECO:0000259" key="3">
    <source>
        <dbReference type="Pfam" id="PF03061"/>
    </source>
</evidence>
<organism evidence="4 5">
    <name type="scientific">Rhodospirillum centenum (strain ATCC 51521 / SW)</name>
    <dbReference type="NCBI Taxonomy" id="414684"/>
    <lineage>
        <taxon>Bacteria</taxon>
        <taxon>Pseudomonadati</taxon>
        <taxon>Pseudomonadota</taxon>
        <taxon>Alphaproteobacteria</taxon>
        <taxon>Rhodospirillales</taxon>
        <taxon>Rhodospirillaceae</taxon>
        <taxon>Rhodospirillum</taxon>
    </lineage>
</organism>
<evidence type="ECO:0000256" key="2">
    <source>
        <dbReference type="ARBA" id="ARBA00022801"/>
    </source>
</evidence>
<dbReference type="PANTHER" id="PTHR21660">
    <property type="entry name" value="THIOESTERASE SUPERFAMILY MEMBER-RELATED"/>
    <property type="match status" value="1"/>
</dbReference>
<dbReference type="KEGG" id="rce:RC1_0258"/>
<keyword evidence="5" id="KW-1185">Reference proteome</keyword>
<feature type="domain" description="Thioesterase" evidence="3">
    <location>
        <begin position="74"/>
        <end position="147"/>
    </location>
</feature>
<evidence type="ECO:0000256" key="1">
    <source>
        <dbReference type="ARBA" id="ARBA00008324"/>
    </source>
</evidence>
<proteinExistence type="inferred from homology"/>
<dbReference type="InterPro" id="IPR039298">
    <property type="entry name" value="ACOT13"/>
</dbReference>
<dbReference type="InterPro" id="IPR029069">
    <property type="entry name" value="HotDog_dom_sf"/>
</dbReference>
<dbReference type="Proteomes" id="UP000001591">
    <property type="component" value="Chromosome"/>
</dbReference>
<evidence type="ECO:0000313" key="4">
    <source>
        <dbReference type="EMBL" id="ACI97707.1"/>
    </source>
</evidence>
<dbReference type="EMBL" id="CP000613">
    <property type="protein sequence ID" value="ACI97707.1"/>
    <property type="molecule type" value="Genomic_DNA"/>
</dbReference>
<reference evidence="4 5" key="1">
    <citation type="journal article" date="2010" name="BMC Genomics">
        <title>Metabolic flexibility revealed in the genome of the cyst-forming alpha-1 proteobacterium Rhodospirillum centenum.</title>
        <authorList>
            <person name="Lu Y.K."/>
            <person name="Marden J."/>
            <person name="Han M."/>
            <person name="Swingley W.D."/>
            <person name="Mastrian S.D."/>
            <person name="Chowdhury S.R."/>
            <person name="Hao J."/>
            <person name="Helmy T."/>
            <person name="Kim S."/>
            <person name="Kurdoglu A.A."/>
            <person name="Matthies H.J."/>
            <person name="Rollo D."/>
            <person name="Stothard P."/>
            <person name="Blankenship R.E."/>
            <person name="Bauer C.E."/>
            <person name="Touchman J.W."/>
        </authorList>
    </citation>
    <scope>NUCLEOTIDE SEQUENCE [LARGE SCALE GENOMIC DNA]</scope>
    <source>
        <strain evidence="5">ATCC 51521 / SW</strain>
    </source>
</reference>
<dbReference type="Pfam" id="PF03061">
    <property type="entry name" value="4HBT"/>
    <property type="match status" value="1"/>
</dbReference>
<accession>B6IQH1</accession>
<name>B6IQH1_RHOCS</name>
<dbReference type="PANTHER" id="PTHR21660:SF1">
    <property type="entry name" value="ACYL-COENZYME A THIOESTERASE 13"/>
    <property type="match status" value="1"/>
</dbReference>